<dbReference type="GO" id="GO:0000398">
    <property type="term" value="P:mRNA splicing, via spliceosome"/>
    <property type="evidence" value="ECO:0007669"/>
    <property type="project" value="TreeGrafter"/>
</dbReference>
<dbReference type="Pfam" id="PF05391">
    <property type="entry name" value="Lsm_interact"/>
    <property type="match status" value="1"/>
</dbReference>
<evidence type="ECO:0000256" key="3">
    <source>
        <dbReference type="SAM" id="MobiDB-lite"/>
    </source>
</evidence>
<dbReference type="PANTHER" id="PTHR15481:SF5">
    <property type="entry name" value="SQUAMOUS CELL CARCINOMA ANTIGEN RECOGNIZED BY T-CELLS 3"/>
    <property type="match status" value="1"/>
</dbReference>
<dbReference type="AlphaFoldDB" id="A0A9Q0Y981"/>
<evidence type="ECO:0000256" key="2">
    <source>
        <dbReference type="PROSITE-ProRule" id="PRU00176"/>
    </source>
</evidence>
<sequence>MDREAVEGRPMYIDRYVVKEKQKPATKDFKYEMKMEKNKLFVSNLPRSATKEELKKLFGQYGQLKEVRVVTYRSGVPKGLAYVEFENEVDASKAIIGTDGTNIGGHNICVAISNPPSRKQPISERKENEKEGESKPAINYPKSLGAKGVSGPRGKGRTQLSMMPRSLQRNTVPQPKEMGATAGKEPQQQSPSEGDKPKMSNADFAKMFLKS</sequence>
<feature type="compositionally biased region" description="Basic and acidic residues" evidence="3">
    <location>
        <begin position="121"/>
        <end position="134"/>
    </location>
</feature>
<dbReference type="InterPro" id="IPR035979">
    <property type="entry name" value="RBD_domain_sf"/>
</dbReference>
<dbReference type="PROSITE" id="PS50102">
    <property type="entry name" value="RRM"/>
    <property type="match status" value="1"/>
</dbReference>
<proteinExistence type="predicted"/>
<evidence type="ECO:0000256" key="1">
    <source>
        <dbReference type="ARBA" id="ARBA00022884"/>
    </source>
</evidence>
<feature type="region of interest" description="Disordered" evidence="3">
    <location>
        <begin position="110"/>
        <end position="211"/>
    </location>
</feature>
<dbReference type="Pfam" id="PF00076">
    <property type="entry name" value="RRM_1"/>
    <property type="match status" value="1"/>
</dbReference>
<dbReference type="InterPro" id="IPR034218">
    <property type="entry name" value="SART3_RRM2"/>
</dbReference>
<dbReference type="GO" id="GO:0005654">
    <property type="term" value="C:nucleoplasm"/>
    <property type="evidence" value="ECO:0007669"/>
    <property type="project" value="TreeGrafter"/>
</dbReference>
<evidence type="ECO:0000259" key="4">
    <source>
        <dbReference type="PROSITE" id="PS50102"/>
    </source>
</evidence>
<dbReference type="SMART" id="SM00360">
    <property type="entry name" value="RRM"/>
    <property type="match status" value="1"/>
</dbReference>
<evidence type="ECO:0000313" key="6">
    <source>
        <dbReference type="Proteomes" id="UP001152320"/>
    </source>
</evidence>
<evidence type="ECO:0000313" key="5">
    <source>
        <dbReference type="EMBL" id="KAJ8017470.1"/>
    </source>
</evidence>
<dbReference type="FunFam" id="3.30.70.330:FF:001337">
    <property type="entry name" value="SART-3/p110 homolog"/>
    <property type="match status" value="1"/>
</dbReference>
<keyword evidence="6" id="KW-1185">Reference proteome</keyword>
<accession>A0A9Q0Y981</accession>
<dbReference type="Proteomes" id="UP001152320">
    <property type="component" value="Unassembled WGS sequence"/>
</dbReference>
<keyword evidence="1 2" id="KW-0694">RNA-binding</keyword>
<feature type="domain" description="RRM" evidence="4">
    <location>
        <begin position="38"/>
        <end position="115"/>
    </location>
</feature>
<dbReference type="InterPro" id="IPR008669">
    <property type="entry name" value="LSM_interact"/>
</dbReference>
<dbReference type="OrthoDB" id="6770331at2759"/>
<dbReference type="PANTHER" id="PTHR15481">
    <property type="entry name" value="RIBONUCLEIC ACID BINDING PROTEIN S1"/>
    <property type="match status" value="1"/>
</dbReference>
<dbReference type="GO" id="GO:0003723">
    <property type="term" value="F:RNA binding"/>
    <property type="evidence" value="ECO:0007669"/>
    <property type="project" value="UniProtKB-UniRule"/>
</dbReference>
<dbReference type="InterPro" id="IPR012677">
    <property type="entry name" value="Nucleotide-bd_a/b_plait_sf"/>
</dbReference>
<dbReference type="InterPro" id="IPR000504">
    <property type="entry name" value="RRM_dom"/>
</dbReference>
<comment type="caution">
    <text evidence="5">The sequence shown here is derived from an EMBL/GenBank/DDBJ whole genome shotgun (WGS) entry which is preliminary data.</text>
</comment>
<dbReference type="SUPFAM" id="SSF54928">
    <property type="entry name" value="RNA-binding domain, RBD"/>
    <property type="match status" value="1"/>
</dbReference>
<dbReference type="Gene3D" id="3.30.70.330">
    <property type="match status" value="1"/>
</dbReference>
<dbReference type="Pfam" id="PF16605">
    <property type="entry name" value="LSM_int_assoc"/>
    <property type="match status" value="1"/>
</dbReference>
<reference evidence="5" key="1">
    <citation type="submission" date="2021-10" db="EMBL/GenBank/DDBJ databases">
        <title>Tropical sea cucumber genome reveals ecological adaptation and Cuvierian tubules defense mechanism.</title>
        <authorList>
            <person name="Chen T."/>
        </authorList>
    </citation>
    <scope>NUCLEOTIDE SEQUENCE</scope>
    <source>
        <strain evidence="5">Nanhai2018</strain>
        <tissue evidence="5">Muscle</tissue>
    </source>
</reference>
<organism evidence="5 6">
    <name type="scientific">Holothuria leucospilota</name>
    <name type="common">Black long sea cucumber</name>
    <name type="synonym">Mertensiothuria leucospilota</name>
    <dbReference type="NCBI Taxonomy" id="206669"/>
    <lineage>
        <taxon>Eukaryota</taxon>
        <taxon>Metazoa</taxon>
        <taxon>Echinodermata</taxon>
        <taxon>Eleutherozoa</taxon>
        <taxon>Echinozoa</taxon>
        <taxon>Holothuroidea</taxon>
        <taxon>Aspidochirotacea</taxon>
        <taxon>Aspidochirotida</taxon>
        <taxon>Holothuriidae</taxon>
        <taxon>Holothuria</taxon>
    </lineage>
</organism>
<dbReference type="GO" id="GO:0005737">
    <property type="term" value="C:cytoplasm"/>
    <property type="evidence" value="ECO:0007669"/>
    <property type="project" value="TreeGrafter"/>
</dbReference>
<gene>
    <name evidence="5" type="ORF">HOLleu_45102</name>
</gene>
<dbReference type="EMBL" id="JAIZAY010001835">
    <property type="protein sequence ID" value="KAJ8017470.1"/>
    <property type="molecule type" value="Genomic_DNA"/>
</dbReference>
<dbReference type="GO" id="GO:0061574">
    <property type="term" value="C:ASAP complex"/>
    <property type="evidence" value="ECO:0007669"/>
    <property type="project" value="TreeGrafter"/>
</dbReference>
<protein>
    <submittedName>
        <fullName evidence="5">Squamous cell carcinoma antigen recognized by T-cells 3</fullName>
    </submittedName>
</protein>
<dbReference type="CDD" id="cd12392">
    <property type="entry name" value="RRM2_SART3"/>
    <property type="match status" value="1"/>
</dbReference>
<name>A0A9Q0Y981_HOLLE</name>